<protein>
    <submittedName>
        <fullName evidence="1">Uncharacterized protein</fullName>
    </submittedName>
</protein>
<evidence type="ECO:0000313" key="2">
    <source>
        <dbReference type="Proteomes" id="UP000596742"/>
    </source>
</evidence>
<keyword evidence="2" id="KW-1185">Reference proteome</keyword>
<feature type="non-terminal residue" evidence="1">
    <location>
        <position position="135"/>
    </location>
</feature>
<sequence length="135" mass="15845">MTRAMCQVMDAYISHLSQVENDKGTIKVRHELVSTTNNILNGQYVPGRNETNKFEPYDVIMGAYHQRGHWNLLIRILMLYYELKQKRENGSYKLEKIHKATGNAASRIWPNKLDTTYPRPFETTGWVQLRDILFN</sequence>
<gene>
    <name evidence="1" type="ORF">MGAL_10B070514</name>
</gene>
<dbReference type="Proteomes" id="UP000596742">
    <property type="component" value="Unassembled WGS sequence"/>
</dbReference>
<evidence type="ECO:0000313" key="1">
    <source>
        <dbReference type="EMBL" id="VDI74069.1"/>
    </source>
</evidence>
<comment type="caution">
    <text evidence="1">The sequence shown here is derived from an EMBL/GenBank/DDBJ whole genome shotgun (WGS) entry which is preliminary data.</text>
</comment>
<reference evidence="1" key="1">
    <citation type="submission" date="2018-11" db="EMBL/GenBank/DDBJ databases">
        <authorList>
            <person name="Alioto T."/>
            <person name="Alioto T."/>
        </authorList>
    </citation>
    <scope>NUCLEOTIDE SEQUENCE</scope>
</reference>
<dbReference type="AlphaFoldDB" id="A0A8B6H691"/>
<name>A0A8B6H691_MYTGA</name>
<accession>A0A8B6H691</accession>
<proteinExistence type="predicted"/>
<organism evidence="1 2">
    <name type="scientific">Mytilus galloprovincialis</name>
    <name type="common">Mediterranean mussel</name>
    <dbReference type="NCBI Taxonomy" id="29158"/>
    <lineage>
        <taxon>Eukaryota</taxon>
        <taxon>Metazoa</taxon>
        <taxon>Spiralia</taxon>
        <taxon>Lophotrochozoa</taxon>
        <taxon>Mollusca</taxon>
        <taxon>Bivalvia</taxon>
        <taxon>Autobranchia</taxon>
        <taxon>Pteriomorphia</taxon>
        <taxon>Mytilida</taxon>
        <taxon>Mytiloidea</taxon>
        <taxon>Mytilidae</taxon>
        <taxon>Mytilinae</taxon>
        <taxon>Mytilus</taxon>
    </lineage>
</organism>
<dbReference type="EMBL" id="UYJE01009502">
    <property type="protein sequence ID" value="VDI74069.1"/>
    <property type="molecule type" value="Genomic_DNA"/>
</dbReference>